<name>A0A6A5HX30_CAERE</name>
<reference evidence="2 3" key="1">
    <citation type="submission" date="2019-12" db="EMBL/GenBank/DDBJ databases">
        <title>Chromosome-level assembly of the Caenorhabditis remanei genome.</title>
        <authorList>
            <person name="Teterina A.A."/>
            <person name="Willis J.H."/>
            <person name="Phillips P.C."/>
        </authorList>
    </citation>
    <scope>NUCLEOTIDE SEQUENCE [LARGE SCALE GENOMIC DNA]</scope>
    <source>
        <strain evidence="2 3">PX506</strain>
        <tissue evidence="2">Whole organism</tissue>
    </source>
</reference>
<protein>
    <submittedName>
        <fullName evidence="2">Uncharacterized protein</fullName>
    </submittedName>
</protein>
<sequence length="79" mass="9038">MFQQDPLIAPPPSMLPENGVTAPNAGVKIAKKKLSDSEDTFEMYVDHSQPKKIRIFSPEEVKKQEVLVNEWKRKIQDCL</sequence>
<accession>A0A6A5HX30</accession>
<dbReference type="Proteomes" id="UP000483820">
    <property type="component" value="Chromosome I"/>
</dbReference>
<comment type="caution">
    <text evidence="2">The sequence shown here is derived from an EMBL/GenBank/DDBJ whole genome shotgun (WGS) entry which is preliminary data.</text>
</comment>
<evidence type="ECO:0000313" key="2">
    <source>
        <dbReference type="EMBL" id="KAF1771464.1"/>
    </source>
</evidence>
<dbReference type="CTD" id="9801923"/>
<dbReference type="KEGG" id="crq:GCK72_003290"/>
<dbReference type="AlphaFoldDB" id="A0A6A5HX30"/>
<dbReference type="GeneID" id="9801923"/>
<feature type="region of interest" description="Disordered" evidence="1">
    <location>
        <begin position="1"/>
        <end position="20"/>
    </location>
</feature>
<dbReference type="EMBL" id="WUAV01000001">
    <property type="protein sequence ID" value="KAF1771464.1"/>
    <property type="molecule type" value="Genomic_DNA"/>
</dbReference>
<proteinExistence type="predicted"/>
<evidence type="ECO:0000256" key="1">
    <source>
        <dbReference type="SAM" id="MobiDB-lite"/>
    </source>
</evidence>
<organism evidence="2 3">
    <name type="scientific">Caenorhabditis remanei</name>
    <name type="common">Caenorhabditis vulgaris</name>
    <dbReference type="NCBI Taxonomy" id="31234"/>
    <lineage>
        <taxon>Eukaryota</taxon>
        <taxon>Metazoa</taxon>
        <taxon>Ecdysozoa</taxon>
        <taxon>Nematoda</taxon>
        <taxon>Chromadorea</taxon>
        <taxon>Rhabditida</taxon>
        <taxon>Rhabditina</taxon>
        <taxon>Rhabditomorpha</taxon>
        <taxon>Rhabditoidea</taxon>
        <taxon>Rhabditidae</taxon>
        <taxon>Peloderinae</taxon>
        <taxon>Caenorhabditis</taxon>
    </lineage>
</organism>
<evidence type="ECO:0000313" key="3">
    <source>
        <dbReference type="Proteomes" id="UP000483820"/>
    </source>
</evidence>
<gene>
    <name evidence="2" type="ORF">GCK72_003290</name>
</gene>
<dbReference type="RefSeq" id="XP_053592595.1">
    <property type="nucleotide sequence ID" value="XM_053723950.1"/>
</dbReference>